<evidence type="ECO:0000313" key="2">
    <source>
        <dbReference type="EMBL" id="QDU98697.1"/>
    </source>
</evidence>
<dbReference type="OrthoDB" id="5503043at2"/>
<dbReference type="KEGG" id="lcre:Pla8534_65700"/>
<accession>A0A518E3N7</accession>
<dbReference type="EMBL" id="CP036433">
    <property type="protein sequence ID" value="QDU98697.1"/>
    <property type="molecule type" value="Genomic_DNA"/>
</dbReference>
<dbReference type="PANTHER" id="PTHR30097">
    <property type="entry name" value="CATION EFFLUX SYSTEM PROTEIN CUSB"/>
    <property type="match status" value="1"/>
</dbReference>
<organism evidence="2 3">
    <name type="scientific">Lignipirellula cremea</name>
    <dbReference type="NCBI Taxonomy" id="2528010"/>
    <lineage>
        <taxon>Bacteria</taxon>
        <taxon>Pseudomonadati</taxon>
        <taxon>Planctomycetota</taxon>
        <taxon>Planctomycetia</taxon>
        <taxon>Pirellulales</taxon>
        <taxon>Pirellulaceae</taxon>
        <taxon>Lignipirellula</taxon>
    </lineage>
</organism>
<dbReference type="GO" id="GO:0060003">
    <property type="term" value="P:copper ion export"/>
    <property type="evidence" value="ECO:0007669"/>
    <property type="project" value="TreeGrafter"/>
</dbReference>
<name>A0A518E3N7_9BACT</name>
<proteinExistence type="predicted"/>
<evidence type="ECO:0000313" key="3">
    <source>
        <dbReference type="Proteomes" id="UP000317648"/>
    </source>
</evidence>
<dbReference type="PROSITE" id="PS51257">
    <property type="entry name" value="PROKAR_LIPOPROTEIN"/>
    <property type="match status" value="1"/>
</dbReference>
<dbReference type="InterPro" id="IPR051909">
    <property type="entry name" value="MFP_Cation_Efflux"/>
</dbReference>
<protein>
    <submittedName>
        <fullName evidence="2">Putative efflux pump membrane fusion protein</fullName>
    </submittedName>
</protein>
<dbReference type="Proteomes" id="UP000317648">
    <property type="component" value="Chromosome"/>
</dbReference>
<gene>
    <name evidence="2" type="ORF">Pla8534_65700</name>
</gene>
<dbReference type="GO" id="GO:0030313">
    <property type="term" value="C:cell envelope"/>
    <property type="evidence" value="ECO:0007669"/>
    <property type="project" value="TreeGrafter"/>
</dbReference>
<dbReference type="RefSeq" id="WP_145058159.1">
    <property type="nucleotide sequence ID" value="NZ_CP036433.1"/>
</dbReference>
<dbReference type="SUPFAM" id="SSF111369">
    <property type="entry name" value="HlyD-like secretion proteins"/>
    <property type="match status" value="1"/>
</dbReference>
<dbReference type="GO" id="GO:0015679">
    <property type="term" value="P:plasma membrane copper ion transport"/>
    <property type="evidence" value="ECO:0007669"/>
    <property type="project" value="TreeGrafter"/>
</dbReference>
<keyword evidence="1" id="KW-0813">Transport</keyword>
<dbReference type="AlphaFoldDB" id="A0A518E3N7"/>
<sequence length="458" mass="47827">MDRRPFPARFLPTGSRVPPQLYAVTGTCLLLLIGCQPPSKPATKAAAAPPAKVEKLAQETEIARITLSPKAEQRLGITLTSFAMQQVQRRRTFGGEATIPGGRTIIVSAPVAGAIGPPAQGQIPLPGESIQAGQAVLSLVPLLTPERDVPTPAERVQMANARATLLSALTVAKGDVARSQAEVDAAKIALNRAEQLLADQAGTARAVDDARGQWNIVTSSLTAAKEREEQLDALLTELDSPAGEAAKATPLTLHSPQSGVIRNLAVSRGQTVNAGAPLFEVLDTRTIWIRVPLYVDLLTEVDTTAAALVKPLGQRGRRAAFSAATEDAAAATLPPQTTAAQPITAPPTADPLSGTADLYYEADNASLHLRPGQRVGVEIPLQGAGEALVVSAKAILYDIYGGAWVYIKSGEHAYQRERVLIRYTAGGLAVLDQGPAPGVEAVVDGAAELYGAEFGAGK</sequence>
<keyword evidence="3" id="KW-1185">Reference proteome</keyword>
<dbReference type="Gene3D" id="2.40.30.170">
    <property type="match status" value="1"/>
</dbReference>
<dbReference type="Gene3D" id="2.40.50.100">
    <property type="match status" value="1"/>
</dbReference>
<reference evidence="2 3" key="1">
    <citation type="submission" date="2019-02" db="EMBL/GenBank/DDBJ databases">
        <title>Deep-cultivation of Planctomycetes and their phenomic and genomic characterization uncovers novel biology.</title>
        <authorList>
            <person name="Wiegand S."/>
            <person name="Jogler M."/>
            <person name="Boedeker C."/>
            <person name="Pinto D."/>
            <person name="Vollmers J."/>
            <person name="Rivas-Marin E."/>
            <person name="Kohn T."/>
            <person name="Peeters S.H."/>
            <person name="Heuer A."/>
            <person name="Rast P."/>
            <person name="Oberbeckmann S."/>
            <person name="Bunk B."/>
            <person name="Jeske O."/>
            <person name="Meyerdierks A."/>
            <person name="Storesund J.E."/>
            <person name="Kallscheuer N."/>
            <person name="Luecker S."/>
            <person name="Lage O.M."/>
            <person name="Pohl T."/>
            <person name="Merkel B.J."/>
            <person name="Hornburger P."/>
            <person name="Mueller R.-W."/>
            <person name="Bruemmer F."/>
            <person name="Labrenz M."/>
            <person name="Spormann A.M."/>
            <person name="Op den Camp H."/>
            <person name="Overmann J."/>
            <person name="Amann R."/>
            <person name="Jetten M.S.M."/>
            <person name="Mascher T."/>
            <person name="Medema M.H."/>
            <person name="Devos D.P."/>
            <person name="Kaster A.-K."/>
            <person name="Ovreas L."/>
            <person name="Rohde M."/>
            <person name="Galperin M.Y."/>
            <person name="Jogler C."/>
        </authorList>
    </citation>
    <scope>NUCLEOTIDE SEQUENCE [LARGE SCALE GENOMIC DNA]</scope>
    <source>
        <strain evidence="2 3">Pla85_3_4</strain>
    </source>
</reference>
<dbReference type="PANTHER" id="PTHR30097:SF4">
    <property type="entry name" value="SLR6042 PROTEIN"/>
    <property type="match status" value="1"/>
</dbReference>
<dbReference type="Gene3D" id="1.10.287.470">
    <property type="entry name" value="Helix hairpin bin"/>
    <property type="match status" value="1"/>
</dbReference>
<evidence type="ECO:0000256" key="1">
    <source>
        <dbReference type="ARBA" id="ARBA00022448"/>
    </source>
</evidence>